<gene>
    <name evidence="5" type="ORF">HYG79_14380</name>
</gene>
<evidence type="ECO:0000313" key="6">
    <source>
        <dbReference type="Proteomes" id="UP000509302"/>
    </source>
</evidence>
<dbReference type="InterPro" id="IPR053142">
    <property type="entry name" value="PchR_regulatory_protein"/>
</dbReference>
<dbReference type="InterPro" id="IPR018060">
    <property type="entry name" value="HTH_AraC"/>
</dbReference>
<keyword evidence="2" id="KW-0238">DNA-binding</keyword>
<dbReference type="SUPFAM" id="SSF46689">
    <property type="entry name" value="Homeodomain-like"/>
    <property type="match status" value="1"/>
</dbReference>
<accession>A0A7H9AT14</accession>
<keyword evidence="1" id="KW-0805">Transcription regulation</keyword>
<dbReference type="InterPro" id="IPR009057">
    <property type="entry name" value="Homeodomain-like_sf"/>
</dbReference>
<dbReference type="AlphaFoldDB" id="A0A7H9AT14"/>
<feature type="domain" description="HTH araC/xylS-type" evidence="4">
    <location>
        <begin position="237"/>
        <end position="335"/>
    </location>
</feature>
<evidence type="ECO:0000256" key="3">
    <source>
        <dbReference type="ARBA" id="ARBA00023163"/>
    </source>
</evidence>
<evidence type="ECO:0000256" key="2">
    <source>
        <dbReference type="ARBA" id="ARBA00023125"/>
    </source>
</evidence>
<dbReference type="PROSITE" id="PS01124">
    <property type="entry name" value="HTH_ARAC_FAMILY_2"/>
    <property type="match status" value="1"/>
</dbReference>
<protein>
    <submittedName>
        <fullName evidence="5">Helix-turn-helix transcriptional regulator</fullName>
    </submittedName>
</protein>
<dbReference type="PANTHER" id="PTHR47893">
    <property type="entry name" value="REGULATORY PROTEIN PCHR"/>
    <property type="match status" value="1"/>
</dbReference>
<evidence type="ECO:0000259" key="4">
    <source>
        <dbReference type="PROSITE" id="PS01124"/>
    </source>
</evidence>
<dbReference type="GO" id="GO:0003700">
    <property type="term" value="F:DNA-binding transcription factor activity"/>
    <property type="evidence" value="ECO:0007669"/>
    <property type="project" value="InterPro"/>
</dbReference>
<dbReference type="PANTHER" id="PTHR47893:SF1">
    <property type="entry name" value="REGULATORY PROTEIN PCHR"/>
    <property type="match status" value="1"/>
</dbReference>
<dbReference type="Gene3D" id="1.10.10.60">
    <property type="entry name" value="Homeodomain-like"/>
    <property type="match status" value="1"/>
</dbReference>
<reference evidence="5 6" key="1">
    <citation type="journal article" date="2006" name="Int. J. Syst. Evol. Microbiol.">
        <title>Costertonia aggregata gen. nov., sp. nov., a mesophilic marine bacterium of the family Flavobacteriaceae, isolated from a mature biofilm.</title>
        <authorList>
            <person name="Kwon K.K."/>
            <person name="Lee Y.K."/>
            <person name="Lee H.K."/>
        </authorList>
    </citation>
    <scope>NUCLEOTIDE SEQUENCE [LARGE SCALE GENOMIC DNA]</scope>
    <source>
        <strain evidence="5 6">KCCM 42265</strain>
    </source>
</reference>
<dbReference type="PROSITE" id="PS00041">
    <property type="entry name" value="HTH_ARAC_FAMILY_1"/>
    <property type="match status" value="1"/>
</dbReference>
<proteinExistence type="predicted"/>
<dbReference type="SMART" id="SM00342">
    <property type="entry name" value="HTH_ARAC"/>
    <property type="match status" value="1"/>
</dbReference>
<organism evidence="5 6">
    <name type="scientific">Costertonia aggregata</name>
    <dbReference type="NCBI Taxonomy" id="343403"/>
    <lineage>
        <taxon>Bacteria</taxon>
        <taxon>Pseudomonadati</taxon>
        <taxon>Bacteroidota</taxon>
        <taxon>Flavobacteriia</taxon>
        <taxon>Flavobacteriales</taxon>
        <taxon>Flavobacteriaceae</taxon>
        <taxon>Costertonia</taxon>
    </lineage>
</organism>
<name>A0A7H9AT14_9FLAO</name>
<dbReference type="Proteomes" id="UP000509302">
    <property type="component" value="Chromosome"/>
</dbReference>
<dbReference type="EMBL" id="CP058595">
    <property type="protein sequence ID" value="QLG46482.1"/>
    <property type="molecule type" value="Genomic_DNA"/>
</dbReference>
<dbReference type="GO" id="GO:0043565">
    <property type="term" value="F:sequence-specific DNA binding"/>
    <property type="evidence" value="ECO:0007669"/>
    <property type="project" value="InterPro"/>
</dbReference>
<sequence length="340" mass="39146">MKTIRVSSLPLKEVVTDIAKALNVPYQENCSIYGLRLPETVGEGTIKGIDFEDGLGLIEYDCTFNDDMVFEFSVNEVHPLKFLFCLEGSFKHKFEDNSKWHKIEQYKNAIVASSKFNGHVLRFKKNERTSLHSLEIARERFQKKMDCELKSLSEPLKGLLTDIEAEKMFFYDGYYSLELADLFRELNSFKKEDYLKKLFLEGMAYKVLSLQILQYQDDLKKDGKRSLLRQSELKQLQKAVAIIEERLSELPTIDKIASEVGLHPKKLQKGFQELFGSSVNTFIQNKRMEMAKTLLVNTNLSLAEISNAIGYKSTSYLTKVFSTAYGINPSSFRAKNNRDR</sequence>
<dbReference type="InterPro" id="IPR018062">
    <property type="entry name" value="HTH_AraC-typ_CS"/>
</dbReference>
<keyword evidence="6" id="KW-1185">Reference proteome</keyword>
<evidence type="ECO:0000313" key="5">
    <source>
        <dbReference type="EMBL" id="QLG46482.1"/>
    </source>
</evidence>
<evidence type="ECO:0000256" key="1">
    <source>
        <dbReference type="ARBA" id="ARBA00023015"/>
    </source>
</evidence>
<dbReference type="RefSeq" id="WP_179242761.1">
    <property type="nucleotide sequence ID" value="NZ_CP058595.1"/>
</dbReference>
<dbReference type="KEGG" id="cagg:HYG79_14380"/>
<keyword evidence="3" id="KW-0804">Transcription</keyword>
<dbReference type="Pfam" id="PF12833">
    <property type="entry name" value="HTH_18"/>
    <property type="match status" value="1"/>
</dbReference>